<dbReference type="Proteomes" id="UP000314294">
    <property type="component" value="Unassembled WGS sequence"/>
</dbReference>
<organism evidence="2 3">
    <name type="scientific">Liparis tanakae</name>
    <name type="common">Tanaka's snailfish</name>
    <dbReference type="NCBI Taxonomy" id="230148"/>
    <lineage>
        <taxon>Eukaryota</taxon>
        <taxon>Metazoa</taxon>
        <taxon>Chordata</taxon>
        <taxon>Craniata</taxon>
        <taxon>Vertebrata</taxon>
        <taxon>Euteleostomi</taxon>
        <taxon>Actinopterygii</taxon>
        <taxon>Neopterygii</taxon>
        <taxon>Teleostei</taxon>
        <taxon>Neoteleostei</taxon>
        <taxon>Acanthomorphata</taxon>
        <taxon>Eupercaria</taxon>
        <taxon>Perciformes</taxon>
        <taxon>Cottioidei</taxon>
        <taxon>Cottales</taxon>
        <taxon>Liparidae</taxon>
        <taxon>Liparis</taxon>
    </lineage>
</organism>
<comment type="caution">
    <text evidence="2">The sequence shown here is derived from an EMBL/GenBank/DDBJ whole genome shotgun (WGS) entry which is preliminary data.</text>
</comment>
<evidence type="ECO:0000313" key="2">
    <source>
        <dbReference type="EMBL" id="TNN45183.1"/>
    </source>
</evidence>
<gene>
    <name evidence="2" type="ORF">EYF80_044633</name>
</gene>
<dbReference type="EMBL" id="SRLO01000862">
    <property type="protein sequence ID" value="TNN45183.1"/>
    <property type="molecule type" value="Genomic_DNA"/>
</dbReference>
<proteinExistence type="predicted"/>
<keyword evidence="3" id="KW-1185">Reference proteome</keyword>
<feature type="region of interest" description="Disordered" evidence="1">
    <location>
        <begin position="416"/>
        <end position="458"/>
    </location>
</feature>
<evidence type="ECO:0000256" key="1">
    <source>
        <dbReference type="SAM" id="MobiDB-lite"/>
    </source>
</evidence>
<protein>
    <submittedName>
        <fullName evidence="2">Uncharacterized protein</fullName>
    </submittedName>
</protein>
<accession>A0A4Z2FWL7</accession>
<reference evidence="2 3" key="1">
    <citation type="submission" date="2019-03" db="EMBL/GenBank/DDBJ databases">
        <title>First draft genome of Liparis tanakae, snailfish: a comprehensive survey of snailfish specific genes.</title>
        <authorList>
            <person name="Kim W."/>
            <person name="Song I."/>
            <person name="Jeong J.-H."/>
            <person name="Kim D."/>
            <person name="Kim S."/>
            <person name="Ryu S."/>
            <person name="Song J.Y."/>
            <person name="Lee S.K."/>
        </authorList>
    </citation>
    <scope>NUCLEOTIDE SEQUENCE [LARGE SCALE GENOMIC DNA]</scope>
    <source>
        <tissue evidence="2">Muscle</tissue>
    </source>
</reference>
<evidence type="ECO:0000313" key="3">
    <source>
        <dbReference type="Proteomes" id="UP000314294"/>
    </source>
</evidence>
<name>A0A4Z2FWL7_9TELE</name>
<dbReference type="AlphaFoldDB" id="A0A4Z2FWL7"/>
<sequence>MDSQRVASRFHDYVMCLSLWLHIRNPSILRKELPNTIFALKSDELALVDGLLELVDGLLGGLLALVDGLLAVVDGLLVLVDGLVAGLVARLLDGLLALVDGLLALVDGLVAGLVDGLLALVDGLVAGLLDGLVAGLMDGLLALVARLGHRERWLVARLVDGLHSLLWRELGFLELWSQVGFLGLGWRPGLLIRTSTASRGKNIPHASFGLKHPQLGFGQLIDRRLVARLLGLVDDLRRLGWEPGLHIKLRSATTRGKNIPHASFGLKHPLLRLGLEQDVGFVGLGWVANWGCVALLPGMERGAGLNIGTRNSAKGRKNFPHAGFGLEDNICIGVGLRKLLGVLREFPNVQRARAVTRDTSLWTVPSYSPSCTGCRTSSKPCRLCRALKSGHKSLFVIPGRIKASSAAVVNAEGCTTLSSTPSSTLSSTLSSTPSSTLSSTPSSTLSSTTSSTDETDTV</sequence>
<feature type="compositionally biased region" description="Low complexity" evidence="1">
    <location>
        <begin position="416"/>
        <end position="452"/>
    </location>
</feature>